<evidence type="ECO:0000313" key="2">
    <source>
        <dbReference type="Proteomes" id="UP001139193"/>
    </source>
</evidence>
<sequence>MYCQREVPDHFNFPTGAVALAEPEARLAIGSAKLGGISGVTRGGKQLLLEAAVARAVLMGRAIWNQRLIPQCIFLKILADWLGGEEFGEAGQQQLFMAATNPLY</sequence>
<evidence type="ECO:0000313" key="1">
    <source>
        <dbReference type="EMBL" id="MCI1188574.1"/>
    </source>
</evidence>
<reference evidence="1" key="1">
    <citation type="submission" date="2022-03" db="EMBL/GenBank/DDBJ databases">
        <title>Bacterial whole genome sequence for Hymenobacter sp. DH14.</title>
        <authorList>
            <person name="Le V."/>
        </authorList>
    </citation>
    <scope>NUCLEOTIDE SEQUENCE</scope>
    <source>
        <strain evidence="1">DH14</strain>
    </source>
</reference>
<dbReference type="AlphaFoldDB" id="A0A9X2AJA4"/>
<dbReference type="Proteomes" id="UP001139193">
    <property type="component" value="Unassembled WGS sequence"/>
</dbReference>
<dbReference type="EMBL" id="JALBGC010000003">
    <property type="protein sequence ID" value="MCI1188574.1"/>
    <property type="molecule type" value="Genomic_DNA"/>
</dbReference>
<keyword evidence="2" id="KW-1185">Reference proteome</keyword>
<protein>
    <submittedName>
        <fullName evidence="1">Uncharacterized protein</fullName>
    </submittedName>
</protein>
<organism evidence="1 2">
    <name type="scientific">Hymenobacter cyanobacteriorum</name>
    <dbReference type="NCBI Taxonomy" id="2926463"/>
    <lineage>
        <taxon>Bacteria</taxon>
        <taxon>Pseudomonadati</taxon>
        <taxon>Bacteroidota</taxon>
        <taxon>Cytophagia</taxon>
        <taxon>Cytophagales</taxon>
        <taxon>Hymenobacteraceae</taxon>
        <taxon>Hymenobacter</taxon>
    </lineage>
</organism>
<name>A0A9X2AJA4_9BACT</name>
<gene>
    <name evidence="1" type="ORF">MON38_14180</name>
</gene>
<comment type="caution">
    <text evidence="1">The sequence shown here is derived from an EMBL/GenBank/DDBJ whole genome shotgun (WGS) entry which is preliminary data.</text>
</comment>
<accession>A0A9X2AJA4</accession>
<proteinExistence type="predicted"/>